<dbReference type="Gene3D" id="3.60.21.10">
    <property type="match status" value="1"/>
</dbReference>
<dbReference type="InterPro" id="IPR006179">
    <property type="entry name" value="5_nucleotidase/apyrase"/>
</dbReference>
<keyword evidence="4" id="KW-1185">Reference proteome</keyword>
<dbReference type="PANTHER" id="PTHR11575">
    <property type="entry name" value="5'-NUCLEOTIDASE-RELATED"/>
    <property type="match status" value="1"/>
</dbReference>
<dbReference type="GO" id="GO:0008253">
    <property type="term" value="F:5'-nucleotidase activity"/>
    <property type="evidence" value="ECO:0007669"/>
    <property type="project" value="UniProtKB-EC"/>
</dbReference>
<reference evidence="3 4" key="1">
    <citation type="journal article" date="2018" name="Gigascience">
        <title>Genomes of trombidid mites reveal novel predicted allergens and laterally-transferred genes associated with secondary metabolism.</title>
        <authorList>
            <person name="Dong X."/>
            <person name="Chaisiri K."/>
            <person name="Xia D."/>
            <person name="Armstrong S.D."/>
            <person name="Fang Y."/>
            <person name="Donnelly M.J."/>
            <person name="Kadowaki T."/>
            <person name="McGarry J.W."/>
            <person name="Darby A.C."/>
            <person name="Makepeace B.L."/>
        </authorList>
    </citation>
    <scope>NUCLEOTIDE SEQUENCE [LARGE SCALE GENOMIC DNA]</scope>
    <source>
        <strain evidence="3">UoL-UT</strain>
    </source>
</reference>
<dbReference type="OrthoDB" id="7722975at2759"/>
<dbReference type="GO" id="GO:0006196">
    <property type="term" value="P:AMP catabolic process"/>
    <property type="evidence" value="ECO:0007669"/>
    <property type="project" value="TreeGrafter"/>
</dbReference>
<evidence type="ECO:0000256" key="2">
    <source>
        <dbReference type="ARBA" id="ARBA00012643"/>
    </source>
</evidence>
<evidence type="ECO:0000313" key="3">
    <source>
        <dbReference type="EMBL" id="RWS24109.1"/>
    </source>
</evidence>
<comment type="caution">
    <text evidence="3">The sequence shown here is derived from an EMBL/GenBank/DDBJ whole genome shotgun (WGS) entry which is preliminary data.</text>
</comment>
<dbReference type="InterPro" id="IPR036907">
    <property type="entry name" value="5'-Nucleotdase_C_sf"/>
</dbReference>
<accession>A0A443S984</accession>
<dbReference type="PANTHER" id="PTHR11575:SF24">
    <property type="entry name" value="5'-NUCLEOTIDASE"/>
    <property type="match status" value="1"/>
</dbReference>
<gene>
    <name evidence="3" type="ORF">B4U80_02020</name>
</gene>
<dbReference type="SUPFAM" id="SSF56300">
    <property type="entry name" value="Metallo-dependent phosphatases"/>
    <property type="match status" value="1"/>
</dbReference>
<dbReference type="VEuPathDB" id="VectorBase:LDEU007932"/>
<proteinExistence type="predicted"/>
<dbReference type="AlphaFoldDB" id="A0A443S984"/>
<dbReference type="EMBL" id="NCKV01005372">
    <property type="protein sequence ID" value="RWS24109.1"/>
    <property type="molecule type" value="Genomic_DNA"/>
</dbReference>
<dbReference type="SUPFAM" id="SSF55816">
    <property type="entry name" value="5'-nucleotidase (syn. UDP-sugar hydrolase), C-terminal domain"/>
    <property type="match status" value="1"/>
</dbReference>
<name>A0A443S984_9ACAR</name>
<comment type="catalytic activity">
    <reaction evidence="1">
        <text>a ribonucleoside 5'-phosphate + H2O = a ribonucleoside + phosphate</text>
        <dbReference type="Rhea" id="RHEA:12484"/>
        <dbReference type="ChEBI" id="CHEBI:15377"/>
        <dbReference type="ChEBI" id="CHEBI:18254"/>
        <dbReference type="ChEBI" id="CHEBI:43474"/>
        <dbReference type="ChEBI" id="CHEBI:58043"/>
        <dbReference type="EC" id="3.1.3.5"/>
    </reaction>
</comment>
<dbReference type="Gene3D" id="3.90.780.10">
    <property type="entry name" value="5'-Nucleotidase, C-terminal domain"/>
    <property type="match status" value="1"/>
</dbReference>
<dbReference type="GO" id="GO:0005886">
    <property type="term" value="C:plasma membrane"/>
    <property type="evidence" value="ECO:0007669"/>
    <property type="project" value="TreeGrafter"/>
</dbReference>
<dbReference type="STRING" id="299467.A0A443S984"/>
<organism evidence="3 4">
    <name type="scientific">Leptotrombidium deliense</name>
    <dbReference type="NCBI Taxonomy" id="299467"/>
    <lineage>
        <taxon>Eukaryota</taxon>
        <taxon>Metazoa</taxon>
        <taxon>Ecdysozoa</taxon>
        <taxon>Arthropoda</taxon>
        <taxon>Chelicerata</taxon>
        <taxon>Arachnida</taxon>
        <taxon>Acari</taxon>
        <taxon>Acariformes</taxon>
        <taxon>Trombidiformes</taxon>
        <taxon>Prostigmata</taxon>
        <taxon>Anystina</taxon>
        <taxon>Parasitengona</taxon>
        <taxon>Trombiculoidea</taxon>
        <taxon>Trombiculidae</taxon>
        <taxon>Leptotrombidium</taxon>
    </lineage>
</organism>
<evidence type="ECO:0000256" key="1">
    <source>
        <dbReference type="ARBA" id="ARBA00000815"/>
    </source>
</evidence>
<evidence type="ECO:0000313" key="4">
    <source>
        <dbReference type="Proteomes" id="UP000288716"/>
    </source>
</evidence>
<protein>
    <recommendedName>
        <fullName evidence="2">5'-nucleotidase</fullName>
        <ecNumber evidence="2">3.1.3.5</ecNumber>
    </recommendedName>
</protein>
<dbReference type="EC" id="3.1.3.5" evidence="2"/>
<dbReference type="InterPro" id="IPR029052">
    <property type="entry name" value="Metallo-depent_PP-like"/>
</dbReference>
<dbReference type="Proteomes" id="UP000288716">
    <property type="component" value="Unassembled WGS sequence"/>
</dbReference>
<sequence length="221" mass="25050">MTFMQDLNPQTCLAKIAKMKKKKHVSEESQKLFIIRFRSLAKELRSKIPNLLFLNAGDSFYGTLWYTLFKWQLVVEVVKQMKFDAMSFGNHEFDSNVTLALTMLCKHLHLEGNVKQYSGLPIILDHTVPGDEEIQKMLAPIAAVIKQKYDSPIGRTAVMLDGDCRRHECNMGNLFADAMVFDALNDATLNDNYGWTQYPAAFVSGGIIRVSIVMSSLKIFC</sequence>